<name>A0A1I7UWC1_9PELO</name>
<dbReference type="Gene3D" id="1.20.1070.10">
    <property type="entry name" value="Rhodopsin 7-helix transmembrane proteins"/>
    <property type="match status" value="1"/>
</dbReference>
<keyword evidence="1" id="KW-0472">Membrane</keyword>
<dbReference type="GO" id="GO:0008528">
    <property type="term" value="F:G protein-coupled peptide receptor activity"/>
    <property type="evidence" value="ECO:0007669"/>
    <property type="project" value="InterPro"/>
</dbReference>
<dbReference type="Pfam" id="PF10324">
    <property type="entry name" value="7TM_GPCR_Srw"/>
    <property type="match status" value="1"/>
</dbReference>
<keyword evidence="1" id="KW-1133">Transmembrane helix</keyword>
<dbReference type="AlphaFoldDB" id="A0A1I7UWC1"/>
<feature type="transmembrane region" description="Helical" evidence="1">
    <location>
        <begin position="36"/>
        <end position="54"/>
    </location>
</feature>
<proteinExistence type="predicted"/>
<accession>A0A1I7UWC1</accession>
<evidence type="ECO:0000313" key="2">
    <source>
        <dbReference type="Proteomes" id="UP000095282"/>
    </source>
</evidence>
<reference evidence="3" key="1">
    <citation type="submission" date="2016-11" db="UniProtKB">
        <authorList>
            <consortium name="WormBaseParasite"/>
        </authorList>
    </citation>
    <scope>IDENTIFICATION</scope>
</reference>
<dbReference type="SUPFAM" id="SSF81321">
    <property type="entry name" value="Family A G protein-coupled receptor-like"/>
    <property type="match status" value="1"/>
</dbReference>
<dbReference type="WBParaSite" id="Csp11.Scaffold630.g19994.t3">
    <property type="protein sequence ID" value="Csp11.Scaffold630.g19994.t3"/>
    <property type="gene ID" value="Csp11.Scaffold630.g19994"/>
</dbReference>
<organism evidence="2 3">
    <name type="scientific">Caenorhabditis tropicalis</name>
    <dbReference type="NCBI Taxonomy" id="1561998"/>
    <lineage>
        <taxon>Eukaryota</taxon>
        <taxon>Metazoa</taxon>
        <taxon>Ecdysozoa</taxon>
        <taxon>Nematoda</taxon>
        <taxon>Chromadorea</taxon>
        <taxon>Rhabditida</taxon>
        <taxon>Rhabditina</taxon>
        <taxon>Rhabditomorpha</taxon>
        <taxon>Rhabditoidea</taxon>
        <taxon>Rhabditidae</taxon>
        <taxon>Peloderinae</taxon>
        <taxon>Caenorhabditis</taxon>
    </lineage>
</organism>
<dbReference type="Proteomes" id="UP000095282">
    <property type="component" value="Unplaced"/>
</dbReference>
<feature type="transmembrane region" description="Helical" evidence="1">
    <location>
        <begin position="66"/>
        <end position="88"/>
    </location>
</feature>
<evidence type="ECO:0000313" key="3">
    <source>
        <dbReference type="WBParaSite" id="Csp11.Scaffold630.g19994.t3"/>
    </source>
</evidence>
<dbReference type="InterPro" id="IPR019427">
    <property type="entry name" value="7TM_GPCR_serpentine_rcpt_Srw"/>
</dbReference>
<evidence type="ECO:0000256" key="1">
    <source>
        <dbReference type="SAM" id="Phobius"/>
    </source>
</evidence>
<sequence length="96" mass="11031">MGRVESYFPGLDEKSQQFWWTTLNILRHILEYFPSIEWTVALIGFIFNSIHVVVLTRKPMMTTSSFIILIGIGIHDLIVMICIILPQIGMTHPGGW</sequence>
<protein>
    <submittedName>
        <fullName evidence="3">G_PROTEIN_RECEP_F1_2 domain-containing protein</fullName>
    </submittedName>
</protein>
<dbReference type="PANTHER" id="PTHR22751">
    <property type="entry name" value="G-PROTEIN COUPLED RECEPTOR-RELATED"/>
    <property type="match status" value="1"/>
</dbReference>
<keyword evidence="2" id="KW-1185">Reference proteome</keyword>
<keyword evidence="1" id="KW-0812">Transmembrane</keyword>